<evidence type="ECO:0000259" key="5">
    <source>
        <dbReference type="PROSITE" id="PS51721"/>
    </source>
</evidence>
<keyword evidence="3" id="KW-0479">Metal-binding</keyword>
<evidence type="ECO:0000313" key="6">
    <source>
        <dbReference type="EMBL" id="TJZ74072.1"/>
    </source>
</evidence>
<protein>
    <recommendedName>
        <fullName evidence="3">Small ribosomal subunit biogenesis GTPase RsgA</fullName>
        <ecNumber evidence="3">3.6.1.-</ecNumber>
    </recommendedName>
</protein>
<dbReference type="Gene3D" id="3.40.50.300">
    <property type="entry name" value="P-loop containing nucleotide triphosphate hydrolases"/>
    <property type="match status" value="1"/>
</dbReference>
<dbReference type="InterPro" id="IPR004881">
    <property type="entry name" value="Ribosome_biogen_GTPase_RsgA"/>
</dbReference>
<feature type="binding site" evidence="3">
    <location>
        <begin position="169"/>
        <end position="177"/>
    </location>
    <ligand>
        <name>GTP</name>
        <dbReference type="ChEBI" id="CHEBI:37565"/>
    </ligand>
</feature>
<dbReference type="EMBL" id="SUMF01000007">
    <property type="protein sequence ID" value="TJZ74072.1"/>
    <property type="molecule type" value="Genomic_DNA"/>
</dbReference>
<dbReference type="GO" id="GO:0019843">
    <property type="term" value="F:rRNA binding"/>
    <property type="evidence" value="ECO:0007669"/>
    <property type="project" value="UniProtKB-KW"/>
</dbReference>
<comment type="caution">
    <text evidence="6">The sequence shown here is derived from an EMBL/GenBank/DDBJ whole genome shotgun (WGS) entry which is preliminary data.</text>
</comment>
<dbReference type="PROSITE" id="PS51721">
    <property type="entry name" value="G_CP"/>
    <property type="match status" value="1"/>
</dbReference>
<dbReference type="InterPro" id="IPR012340">
    <property type="entry name" value="NA-bd_OB-fold"/>
</dbReference>
<keyword evidence="2 3" id="KW-0342">GTP-binding</keyword>
<dbReference type="PROSITE" id="PS50936">
    <property type="entry name" value="ENGC_GTPASE"/>
    <property type="match status" value="1"/>
</dbReference>
<dbReference type="RefSeq" id="WP_136773086.1">
    <property type="nucleotide sequence ID" value="NZ_CP156074.1"/>
</dbReference>
<comment type="subunit">
    <text evidence="3">Monomer. Associates with 30S ribosomal subunit, binds 16S rRNA.</text>
</comment>
<keyword evidence="1 3" id="KW-0547">Nucleotide-binding</keyword>
<dbReference type="Gene3D" id="1.10.40.50">
    <property type="entry name" value="Probable gtpase engc, domain 3"/>
    <property type="match status" value="1"/>
</dbReference>
<dbReference type="PANTHER" id="PTHR32120:SF11">
    <property type="entry name" value="SMALL RIBOSOMAL SUBUNIT BIOGENESIS GTPASE RSGA 1, MITOCHONDRIAL-RELATED"/>
    <property type="match status" value="1"/>
</dbReference>
<dbReference type="GO" id="GO:0005737">
    <property type="term" value="C:cytoplasm"/>
    <property type="evidence" value="ECO:0007669"/>
    <property type="project" value="UniProtKB-SubCell"/>
</dbReference>
<keyword evidence="3" id="KW-0690">Ribosome biogenesis</keyword>
<dbReference type="GO" id="GO:0003924">
    <property type="term" value="F:GTPase activity"/>
    <property type="evidence" value="ECO:0007669"/>
    <property type="project" value="UniProtKB-UniRule"/>
</dbReference>
<dbReference type="InterPro" id="IPR030378">
    <property type="entry name" value="G_CP_dom"/>
</dbReference>
<comment type="cofactor">
    <cofactor evidence="3">
        <name>Zn(2+)</name>
        <dbReference type="ChEBI" id="CHEBI:29105"/>
    </cofactor>
    <text evidence="3">Binds 1 zinc ion per subunit.</text>
</comment>
<dbReference type="InterPro" id="IPR027417">
    <property type="entry name" value="P-loop_NTPase"/>
</dbReference>
<name>A0A4U0Q236_9NEIS</name>
<keyword evidence="3" id="KW-0694">RNA-binding</keyword>
<dbReference type="GO" id="GO:0046872">
    <property type="term" value="F:metal ion binding"/>
    <property type="evidence" value="ECO:0007669"/>
    <property type="project" value="UniProtKB-KW"/>
</dbReference>
<dbReference type="Pfam" id="PF03193">
    <property type="entry name" value="RsgA_GTPase"/>
    <property type="match status" value="1"/>
</dbReference>
<dbReference type="HAMAP" id="MF_01820">
    <property type="entry name" value="GTPase_RsgA"/>
    <property type="match status" value="1"/>
</dbReference>
<proteinExistence type="inferred from homology"/>
<evidence type="ECO:0000256" key="3">
    <source>
        <dbReference type="HAMAP-Rule" id="MF_01820"/>
    </source>
</evidence>
<dbReference type="OrthoDB" id="9809485at2"/>
<dbReference type="PANTHER" id="PTHR32120">
    <property type="entry name" value="SMALL RIBOSOMAL SUBUNIT BIOGENESIS GTPASE RSGA"/>
    <property type="match status" value="1"/>
</dbReference>
<keyword evidence="3" id="KW-0699">rRNA-binding</keyword>
<comment type="function">
    <text evidence="3">One of several proteins that assist in the late maturation steps of the functional core of the 30S ribosomal subunit. Helps release RbfA from mature subunits. May play a role in the assembly of ribosomal proteins into the subunit. Circularly permuted GTPase that catalyzes slow GTP hydrolysis, GTPase activity is stimulated by the 30S ribosomal subunit.</text>
</comment>
<feature type="binding site" evidence="3">
    <location>
        <position position="258"/>
    </location>
    <ligand>
        <name>Zn(2+)</name>
        <dbReference type="ChEBI" id="CHEBI:29105"/>
    </ligand>
</feature>
<dbReference type="EC" id="3.6.1.-" evidence="3"/>
<gene>
    <name evidence="3 6" type="primary">rsgA</name>
    <name evidence="6" type="ORF">FAZ21_08945</name>
</gene>
<dbReference type="GO" id="GO:0042274">
    <property type="term" value="P:ribosomal small subunit biogenesis"/>
    <property type="evidence" value="ECO:0007669"/>
    <property type="project" value="UniProtKB-UniRule"/>
</dbReference>
<evidence type="ECO:0000256" key="1">
    <source>
        <dbReference type="ARBA" id="ARBA00022741"/>
    </source>
</evidence>
<dbReference type="AlphaFoldDB" id="A0A4U0Q236"/>
<dbReference type="SUPFAM" id="SSF52540">
    <property type="entry name" value="P-loop containing nucleoside triphosphate hydrolases"/>
    <property type="match status" value="1"/>
</dbReference>
<keyword evidence="3" id="KW-0963">Cytoplasm</keyword>
<sequence>MKPSDPVIATIVASHGRAYIIEQADGSRLTASARGKKTDYACGDRVRIKVLNAEQAVIEGVEPRSTLLYRSDQWREKLIAANVTQLVIVAAPVPSFSEELIGRCLIAAEAGGIEPLIVLNKCDLLEADAARRKMAFWRGLGYRVLELSAQEHIAPLLPYLAGQISVLVGQSGMGKSTITNALLPDARARVKEISVALDSGKHTTTHATLYHLDAQSHLIDSPGLQSFGLAHVAAEDLPGLMPDLREHLGGCRFHNCRHRAEPGCALRAAAETGAIRADRMALLYRLQDELAAAAAY</sequence>
<feature type="domain" description="CP-type G" evidence="5">
    <location>
        <begin position="75"/>
        <end position="227"/>
    </location>
</feature>
<feature type="binding site" evidence="3">
    <location>
        <position position="264"/>
    </location>
    <ligand>
        <name>Zn(2+)</name>
        <dbReference type="ChEBI" id="CHEBI:29105"/>
    </ligand>
</feature>
<dbReference type="Gene3D" id="2.40.50.140">
    <property type="entry name" value="Nucleic acid-binding proteins"/>
    <property type="match status" value="1"/>
</dbReference>
<keyword evidence="3" id="KW-0862">Zinc</keyword>
<reference evidence="6 7" key="1">
    <citation type="submission" date="2019-04" db="EMBL/GenBank/DDBJ databases">
        <title>Chitiniphilus eburnea sp. nov., a novel chitinolytic bacterium isolated from aquaculture sludge.</title>
        <authorList>
            <person name="Sheng M."/>
        </authorList>
    </citation>
    <scope>NUCLEOTIDE SEQUENCE [LARGE SCALE GENOMIC DNA]</scope>
    <source>
        <strain evidence="6 7">HX-2-15</strain>
    </source>
</reference>
<dbReference type="GO" id="GO:0005525">
    <property type="term" value="F:GTP binding"/>
    <property type="evidence" value="ECO:0007669"/>
    <property type="project" value="UniProtKB-UniRule"/>
</dbReference>
<keyword evidence="7" id="KW-1185">Reference proteome</keyword>
<evidence type="ECO:0000259" key="4">
    <source>
        <dbReference type="PROSITE" id="PS50936"/>
    </source>
</evidence>
<dbReference type="InterPro" id="IPR010914">
    <property type="entry name" value="RsgA_GTPase_dom"/>
</dbReference>
<feature type="binding site" evidence="3">
    <location>
        <begin position="120"/>
        <end position="123"/>
    </location>
    <ligand>
        <name>GTP</name>
        <dbReference type="ChEBI" id="CHEBI:37565"/>
    </ligand>
</feature>
<accession>A0A4U0Q236</accession>
<dbReference type="NCBIfam" id="TIGR00157">
    <property type="entry name" value="ribosome small subunit-dependent GTPase A"/>
    <property type="match status" value="1"/>
</dbReference>
<evidence type="ECO:0000313" key="7">
    <source>
        <dbReference type="Proteomes" id="UP000310016"/>
    </source>
</evidence>
<evidence type="ECO:0000256" key="2">
    <source>
        <dbReference type="ARBA" id="ARBA00023134"/>
    </source>
</evidence>
<dbReference type="Proteomes" id="UP000310016">
    <property type="component" value="Unassembled WGS sequence"/>
</dbReference>
<feature type="domain" description="EngC GTPase" evidence="4">
    <location>
        <begin position="81"/>
        <end position="225"/>
    </location>
</feature>
<dbReference type="CDD" id="cd01854">
    <property type="entry name" value="YjeQ_EngC"/>
    <property type="match status" value="1"/>
</dbReference>
<feature type="binding site" evidence="3">
    <location>
        <position position="256"/>
    </location>
    <ligand>
        <name>Zn(2+)</name>
        <dbReference type="ChEBI" id="CHEBI:29105"/>
    </ligand>
</feature>
<keyword evidence="3" id="KW-0378">Hydrolase</keyword>
<feature type="binding site" evidence="3">
    <location>
        <position position="251"/>
    </location>
    <ligand>
        <name>Zn(2+)</name>
        <dbReference type="ChEBI" id="CHEBI:29105"/>
    </ligand>
</feature>
<comment type="similarity">
    <text evidence="3">Belongs to the TRAFAC class YlqF/YawG GTPase family. RsgA subfamily.</text>
</comment>
<comment type="subcellular location">
    <subcellularLocation>
        <location evidence="3">Cytoplasm</location>
    </subcellularLocation>
</comment>
<organism evidence="6 7">
    <name type="scientific">Chitiniphilus eburneus</name>
    <dbReference type="NCBI Taxonomy" id="2571148"/>
    <lineage>
        <taxon>Bacteria</taxon>
        <taxon>Pseudomonadati</taxon>
        <taxon>Pseudomonadota</taxon>
        <taxon>Betaproteobacteria</taxon>
        <taxon>Neisseriales</taxon>
        <taxon>Chitinibacteraceae</taxon>
        <taxon>Chitiniphilus</taxon>
    </lineage>
</organism>